<comment type="caution">
    <text evidence="4">The sequence shown here is derived from an EMBL/GenBank/DDBJ whole genome shotgun (WGS) entry which is preliminary data.</text>
</comment>
<dbReference type="OrthoDB" id="3179827at2"/>
<evidence type="ECO:0000256" key="1">
    <source>
        <dbReference type="ARBA" id="ARBA00022737"/>
    </source>
</evidence>
<evidence type="ECO:0000259" key="3">
    <source>
        <dbReference type="PROSITE" id="PS50825"/>
    </source>
</evidence>
<feature type="domain" description="HYR" evidence="3">
    <location>
        <begin position="46"/>
        <end position="133"/>
    </location>
</feature>
<name>A0A1S2VD04_9BACT</name>
<keyword evidence="5" id="KW-1185">Reference proteome</keyword>
<dbReference type="PROSITE" id="PS50825">
    <property type="entry name" value="HYR"/>
    <property type="match status" value="1"/>
</dbReference>
<dbReference type="EMBL" id="MORL01000025">
    <property type="protein sequence ID" value="OIN56300.1"/>
    <property type="molecule type" value="Genomic_DNA"/>
</dbReference>
<feature type="chain" id="PRO_5010208000" description="HYR domain-containing protein" evidence="2">
    <location>
        <begin position="19"/>
        <end position="408"/>
    </location>
</feature>
<feature type="signal peptide" evidence="2">
    <location>
        <begin position="1"/>
        <end position="18"/>
    </location>
</feature>
<protein>
    <recommendedName>
        <fullName evidence="3">HYR domain-containing protein</fullName>
    </recommendedName>
</protein>
<gene>
    <name evidence="4" type="ORF">BLX24_25665</name>
</gene>
<keyword evidence="1" id="KW-0677">Repeat</keyword>
<evidence type="ECO:0000313" key="5">
    <source>
        <dbReference type="Proteomes" id="UP000181790"/>
    </source>
</evidence>
<accession>A0A1S2VD04</accession>
<sequence length="408" mass="41961">MKQLITILGILGLTGAAAFGQQPLDITCPQSATTTFNSVNSGDIPSDFVPPATNCQRIFTLTNAIAGGGSGNYAYTTSFAGGSPAPAFLPTSTTGNSGQYFAFAPGQTVVTVTVTDKNTQVTKACSFTVQVNDDAAPVINSQTPQQFAAKATTTMPDLRNQVMVDEDCNYTVSQFPAPGSPVSGTSVSLTFVATDAYANASAPYAATLVFPGSTPLDGIQISATGGCATDGKITVSLTELPDPQSVSIGMLTLSYTIDNGPIQTEPILLSNPTATFQTNGGLTAGTHTISFIGVSPDLTTVFLLNQSASVYIGTPTPSISNLISVNPGNTGICGTTIQGQAVGNSFIFRGPNGYVFSNVFRNAGTFNVFANTLKEPGQYTLTVTFPANNCGTATTATQTITINGTKCE</sequence>
<dbReference type="AlphaFoldDB" id="A0A1S2VD04"/>
<proteinExistence type="predicted"/>
<reference evidence="4 5" key="1">
    <citation type="submission" date="2016-10" db="EMBL/GenBank/DDBJ databases">
        <title>Arsenicibacter rosenii gen. nov., sp. nov., an efficient arsenic-methylating bacterium isolated from an arsenic-contaminated paddy soil.</title>
        <authorList>
            <person name="Huang K."/>
        </authorList>
    </citation>
    <scope>NUCLEOTIDE SEQUENCE [LARGE SCALE GENOMIC DNA]</scope>
    <source>
        <strain evidence="4 5">SM-1</strain>
    </source>
</reference>
<evidence type="ECO:0000256" key="2">
    <source>
        <dbReference type="SAM" id="SignalP"/>
    </source>
</evidence>
<keyword evidence="2" id="KW-0732">Signal</keyword>
<evidence type="ECO:0000313" key="4">
    <source>
        <dbReference type="EMBL" id="OIN56300.1"/>
    </source>
</evidence>
<organism evidence="4 5">
    <name type="scientific">Arsenicibacter rosenii</name>
    <dbReference type="NCBI Taxonomy" id="1750698"/>
    <lineage>
        <taxon>Bacteria</taxon>
        <taxon>Pseudomonadati</taxon>
        <taxon>Bacteroidota</taxon>
        <taxon>Cytophagia</taxon>
        <taxon>Cytophagales</taxon>
        <taxon>Spirosomataceae</taxon>
        <taxon>Arsenicibacter</taxon>
    </lineage>
</organism>
<dbReference type="RefSeq" id="WP_071506092.1">
    <property type="nucleotide sequence ID" value="NZ_MORL01000025.1"/>
</dbReference>
<dbReference type="Proteomes" id="UP000181790">
    <property type="component" value="Unassembled WGS sequence"/>
</dbReference>
<dbReference type="InterPro" id="IPR003410">
    <property type="entry name" value="HYR_dom"/>
</dbReference>